<evidence type="ECO:0000313" key="9">
    <source>
        <dbReference type="Proteomes" id="UP000298787"/>
    </source>
</evidence>
<dbReference type="PANTHER" id="PTHR10361">
    <property type="entry name" value="SODIUM-BILE ACID COTRANSPORTER"/>
    <property type="match status" value="1"/>
</dbReference>
<protein>
    <submittedName>
        <fullName evidence="8">Sodium/bile acid cotransporter</fullName>
    </submittedName>
</protein>
<evidence type="ECO:0000256" key="3">
    <source>
        <dbReference type="ARBA" id="ARBA00022692"/>
    </source>
</evidence>
<dbReference type="STRING" id="240159.A0A4U5UMW8"/>
<feature type="transmembrane region" description="Helical" evidence="7">
    <location>
        <begin position="42"/>
        <end position="63"/>
    </location>
</feature>
<dbReference type="Proteomes" id="UP000298787">
    <property type="component" value="Chromosome 9"/>
</dbReference>
<evidence type="ECO:0000256" key="4">
    <source>
        <dbReference type="ARBA" id="ARBA00022847"/>
    </source>
</evidence>
<dbReference type="PANTHER" id="PTHR10361:SF40">
    <property type="entry name" value="HEPATIC SODIUM_BILE ACID COTRANSPORTER"/>
    <property type="match status" value="1"/>
</dbReference>
<dbReference type="Gene3D" id="1.20.1530.20">
    <property type="match status" value="2"/>
</dbReference>
<feature type="transmembrane region" description="Helical" evidence="7">
    <location>
        <begin position="204"/>
        <end position="226"/>
    </location>
</feature>
<gene>
    <name evidence="8" type="ORF">D9C73_009544</name>
</gene>
<dbReference type="GO" id="GO:0008508">
    <property type="term" value="F:bile acid:sodium symporter activity"/>
    <property type="evidence" value="ECO:0007669"/>
    <property type="project" value="TreeGrafter"/>
</dbReference>
<dbReference type="InterPro" id="IPR002657">
    <property type="entry name" value="BilAc:Na_symport/Acr3"/>
</dbReference>
<dbReference type="GO" id="GO:0016020">
    <property type="term" value="C:membrane"/>
    <property type="evidence" value="ECO:0007669"/>
    <property type="project" value="UniProtKB-SubCell"/>
</dbReference>
<evidence type="ECO:0000256" key="7">
    <source>
        <dbReference type="SAM" id="Phobius"/>
    </source>
</evidence>
<keyword evidence="5 7" id="KW-1133">Transmembrane helix</keyword>
<comment type="similarity">
    <text evidence="2">Belongs to the bile acid:sodium symporter (BASS) (TC 2.A.28) family.</text>
</comment>
<keyword evidence="6 7" id="KW-0472">Membrane</keyword>
<feature type="transmembrane region" description="Helical" evidence="7">
    <location>
        <begin position="261"/>
        <end position="286"/>
    </location>
</feature>
<feature type="transmembrane region" description="Helical" evidence="7">
    <location>
        <begin position="138"/>
        <end position="160"/>
    </location>
</feature>
<feature type="transmembrane region" description="Helical" evidence="7">
    <location>
        <begin position="75"/>
        <end position="93"/>
    </location>
</feature>
<keyword evidence="9" id="KW-1185">Reference proteome</keyword>
<keyword evidence="4" id="KW-0769">Symport</keyword>
<name>A0A4U5UMW8_COLLU</name>
<feature type="transmembrane region" description="Helical" evidence="7">
    <location>
        <begin position="99"/>
        <end position="126"/>
    </location>
</feature>
<accession>A0A4U5UMW8</accession>
<evidence type="ECO:0000256" key="5">
    <source>
        <dbReference type="ARBA" id="ARBA00022989"/>
    </source>
</evidence>
<dbReference type="EMBL" id="CM014086">
    <property type="protein sequence ID" value="TKS76294.1"/>
    <property type="molecule type" value="Genomic_DNA"/>
</dbReference>
<dbReference type="Pfam" id="PF01758">
    <property type="entry name" value="SBF"/>
    <property type="match status" value="2"/>
</dbReference>
<dbReference type="InterPro" id="IPR004710">
    <property type="entry name" value="Bilac:Na_transpt"/>
</dbReference>
<evidence type="ECO:0000256" key="1">
    <source>
        <dbReference type="ARBA" id="ARBA00004141"/>
    </source>
</evidence>
<evidence type="ECO:0000256" key="2">
    <source>
        <dbReference type="ARBA" id="ARBA00006528"/>
    </source>
</evidence>
<evidence type="ECO:0000313" key="8">
    <source>
        <dbReference type="EMBL" id="TKS76294.1"/>
    </source>
</evidence>
<evidence type="ECO:0000256" key="6">
    <source>
        <dbReference type="ARBA" id="ARBA00023136"/>
    </source>
</evidence>
<dbReference type="InterPro" id="IPR038770">
    <property type="entry name" value="Na+/solute_symporter_sf"/>
</dbReference>
<proteinExistence type="inferred from homology"/>
<organism evidence="8 9">
    <name type="scientific">Collichthys lucidus</name>
    <name type="common">Big head croaker</name>
    <name type="synonym">Sciaena lucida</name>
    <dbReference type="NCBI Taxonomy" id="240159"/>
    <lineage>
        <taxon>Eukaryota</taxon>
        <taxon>Metazoa</taxon>
        <taxon>Chordata</taxon>
        <taxon>Craniata</taxon>
        <taxon>Vertebrata</taxon>
        <taxon>Euteleostomi</taxon>
        <taxon>Actinopterygii</taxon>
        <taxon>Neopterygii</taxon>
        <taxon>Teleostei</taxon>
        <taxon>Neoteleostei</taxon>
        <taxon>Acanthomorphata</taxon>
        <taxon>Eupercaria</taxon>
        <taxon>Sciaenidae</taxon>
        <taxon>Collichthys</taxon>
    </lineage>
</organism>
<keyword evidence="3 7" id="KW-0812">Transmembrane</keyword>
<reference evidence="8 9" key="1">
    <citation type="submission" date="2019-01" db="EMBL/GenBank/DDBJ databases">
        <title>Genome Assembly of Collichthys lucidus.</title>
        <authorList>
            <person name="Cai M."/>
            <person name="Xiao S."/>
        </authorList>
    </citation>
    <scope>NUCLEOTIDE SEQUENCE [LARGE SCALE GENOMIC DNA]</scope>
    <source>
        <strain evidence="8">JT15FE1705JMU</strain>
        <tissue evidence="8">Muscle</tissue>
    </source>
</reference>
<comment type="subcellular location">
    <subcellularLocation>
        <location evidence="1">Membrane</location>
        <topology evidence="1">Multi-pass membrane protein</topology>
    </subcellularLocation>
</comment>
<feature type="transmembrane region" description="Helical" evidence="7">
    <location>
        <begin position="172"/>
        <end position="192"/>
    </location>
</feature>
<keyword evidence="4" id="KW-0813">Transport</keyword>
<dbReference type="AlphaFoldDB" id="A0A4U5UMW8"/>
<sequence length="321" mass="35496">MNSTADLSPQLWPNESFLYNTTTDGTGSNYTTSVTGVLAKTINILSVCMLFLTMVTLGCRMEVSKIKHHIIKPKGVGIALLAQYGVMPLTAFLLSKVGIVIHCIVMTTYSTLLGLGMMPLMLYIYCRGFPNLVKVIPYLRIVGSLVITIIASSIGILINRYRPRHAKIIEKVGFVVMLVTAVAFVIYINYVVKGIVAPVFSAPLLAIYGLLPLVGYTFGYIIPALFKLNQKERRTIAMETGCQNNLLCIAILRIGFHHEEIGALALFPLVLICSQLIEASLFIMVFRCHQCFKRKKKDTYQPANTAEQPEVAMTVRPQDAA</sequence>